<organism evidence="2 3">
    <name type="scientific">Micromonospora coerulea</name>
    <dbReference type="NCBI Taxonomy" id="47856"/>
    <lineage>
        <taxon>Bacteria</taxon>
        <taxon>Bacillati</taxon>
        <taxon>Actinomycetota</taxon>
        <taxon>Actinomycetes</taxon>
        <taxon>Micromonosporales</taxon>
        <taxon>Micromonosporaceae</taxon>
        <taxon>Micromonospora</taxon>
    </lineage>
</organism>
<dbReference type="Pfam" id="PF05076">
    <property type="entry name" value="SUFU"/>
    <property type="match status" value="1"/>
</dbReference>
<dbReference type="InterPro" id="IPR037181">
    <property type="entry name" value="SUFU_N"/>
</dbReference>
<protein>
    <submittedName>
        <fullName evidence="2">Suppressor of fused domain protein</fullName>
    </submittedName>
</protein>
<sequence>MTPKRRGRLAAAEATEAHVRAFFAGHDVEVVDYDLGFGRRRAVPDLRIIVVGPGPRSSTWAYVTAGCWSAVNQDGHGIEFVMTSKQRESAVVDLIAMVAYYHAAHHLDHWHTMPIGGPWLPGSACDHLLVSLPYLHGPDLEACELPAGHARLLWLLPITAAEKAFRQQHDTEALEQRFDDAGIDPTDPLRASVV</sequence>
<dbReference type="Proteomes" id="UP001500307">
    <property type="component" value="Unassembled WGS sequence"/>
</dbReference>
<dbReference type="SUPFAM" id="SSF103359">
    <property type="entry name" value="Suppressor of Fused, N-terminal domain"/>
    <property type="match status" value="1"/>
</dbReference>
<reference evidence="3" key="1">
    <citation type="journal article" date="2019" name="Int. J. Syst. Evol. Microbiol.">
        <title>The Global Catalogue of Microorganisms (GCM) 10K type strain sequencing project: providing services to taxonomists for standard genome sequencing and annotation.</title>
        <authorList>
            <consortium name="The Broad Institute Genomics Platform"/>
            <consortium name="The Broad Institute Genome Sequencing Center for Infectious Disease"/>
            <person name="Wu L."/>
            <person name="Ma J."/>
        </authorList>
    </citation>
    <scope>NUCLEOTIDE SEQUENCE [LARGE SCALE GENOMIC DNA]</scope>
    <source>
        <strain evidence="3">JCM 3175</strain>
    </source>
</reference>
<evidence type="ECO:0000313" key="3">
    <source>
        <dbReference type="Proteomes" id="UP001500307"/>
    </source>
</evidence>
<comment type="caution">
    <text evidence="2">The sequence shown here is derived from an EMBL/GenBank/DDBJ whole genome shotgun (WGS) entry which is preliminary data.</text>
</comment>
<accession>A0ABP8T452</accession>
<evidence type="ECO:0000313" key="2">
    <source>
        <dbReference type="EMBL" id="GAA4581255.1"/>
    </source>
</evidence>
<name>A0ABP8T452_9ACTN</name>
<feature type="domain" description="Suppressor of fused-like" evidence="1">
    <location>
        <begin position="46"/>
        <end position="190"/>
    </location>
</feature>
<gene>
    <name evidence="2" type="ORF">GCM10023176_61910</name>
</gene>
<evidence type="ECO:0000259" key="1">
    <source>
        <dbReference type="Pfam" id="PF05076"/>
    </source>
</evidence>
<dbReference type="EMBL" id="BAABGU010000080">
    <property type="protein sequence ID" value="GAA4581255.1"/>
    <property type="molecule type" value="Genomic_DNA"/>
</dbReference>
<keyword evidence="3" id="KW-1185">Reference proteome</keyword>
<dbReference type="InterPro" id="IPR020941">
    <property type="entry name" value="SUFU-like_domain"/>
</dbReference>
<proteinExistence type="predicted"/>